<dbReference type="EMBL" id="QJUE01000002">
    <property type="protein sequence ID" value="PYE02966.1"/>
    <property type="molecule type" value="Genomic_DNA"/>
</dbReference>
<sequence length="236" mass="27296">MNVGDKIETESSSWNFAGDVPENFIEHARKSIPLYREGHKLISDYSDFFVKDNSVCYEIGVSTGELISQLAKKNKNKKNITWIGIDSEEKMTEFASKYTENISNINIINQDCVNFDYEPSDIIISYYCIQFIYPKYRQLLFNRIYKSLNWGGAFFLFEKVRGPDARFQDIATCWYNEWKESNGFSPSQILNKTKSLKGILEPFSTQGNLDLLRQAGFKDISTIMKFSCFEGFLAIK</sequence>
<evidence type="ECO:0000313" key="3">
    <source>
        <dbReference type="EMBL" id="PYE02966.1"/>
    </source>
</evidence>
<name>A0A318R104_PROMR</name>
<dbReference type="PANTHER" id="PTHR43861:SF2">
    <property type="entry name" value="CARBOXY-S-ADENOSYL-L-METHIONINE SYNTHASE"/>
    <property type="match status" value="1"/>
</dbReference>
<dbReference type="AlphaFoldDB" id="A0A318R104"/>
<dbReference type="GO" id="GO:0032259">
    <property type="term" value="P:methylation"/>
    <property type="evidence" value="ECO:0007669"/>
    <property type="project" value="UniProtKB-KW"/>
</dbReference>
<gene>
    <name evidence="3" type="ORF">DNJ73_04250</name>
</gene>
<dbReference type="Gene3D" id="3.40.50.150">
    <property type="entry name" value="Vaccinia Virus protein VP39"/>
    <property type="match status" value="1"/>
</dbReference>
<evidence type="ECO:0000313" key="4">
    <source>
        <dbReference type="Proteomes" id="UP000247807"/>
    </source>
</evidence>
<dbReference type="SUPFAM" id="SSF53335">
    <property type="entry name" value="S-adenosyl-L-methionine-dependent methyltransferases"/>
    <property type="match status" value="1"/>
</dbReference>
<organism evidence="3 4">
    <name type="scientific">Prochlorococcus marinus XMU1408</name>
    <dbReference type="NCBI Taxonomy" id="2213228"/>
    <lineage>
        <taxon>Bacteria</taxon>
        <taxon>Bacillati</taxon>
        <taxon>Cyanobacteriota</taxon>
        <taxon>Cyanophyceae</taxon>
        <taxon>Synechococcales</taxon>
        <taxon>Prochlorococcaceae</taxon>
        <taxon>Prochlorococcus</taxon>
    </lineage>
</organism>
<accession>A0A318R104</accession>
<dbReference type="Pfam" id="PF13649">
    <property type="entry name" value="Methyltransf_25"/>
    <property type="match status" value="1"/>
</dbReference>
<proteinExistence type="predicted"/>
<comment type="caution">
    <text evidence="3">The sequence shown here is derived from an EMBL/GenBank/DDBJ whole genome shotgun (WGS) entry which is preliminary data.</text>
</comment>
<keyword evidence="1 3" id="KW-0808">Transferase</keyword>
<dbReference type="InterPro" id="IPR041698">
    <property type="entry name" value="Methyltransf_25"/>
</dbReference>
<evidence type="ECO:0000259" key="2">
    <source>
        <dbReference type="Pfam" id="PF13649"/>
    </source>
</evidence>
<reference evidence="3 4" key="1">
    <citation type="journal article" date="2018" name="Appl. Environ. Microbiol.">
        <title>Genome rearrangement shapes Prochlorococcus ecological adaptation.</title>
        <authorList>
            <person name="Yan W."/>
            <person name="Wei S."/>
            <person name="Wang Q."/>
            <person name="Xiao X."/>
            <person name="Zeng Q."/>
            <person name="Jiao N."/>
            <person name="Zhang R."/>
        </authorList>
    </citation>
    <scope>NUCLEOTIDE SEQUENCE [LARGE SCALE GENOMIC DNA]</scope>
    <source>
        <strain evidence="3 4">XMU1408</strain>
    </source>
</reference>
<dbReference type="RefSeq" id="WP_158466459.1">
    <property type="nucleotide sequence ID" value="NZ_QJUE01000002.1"/>
</dbReference>
<dbReference type="Proteomes" id="UP000247807">
    <property type="component" value="Unassembled WGS sequence"/>
</dbReference>
<dbReference type="GO" id="GO:0008168">
    <property type="term" value="F:methyltransferase activity"/>
    <property type="evidence" value="ECO:0007669"/>
    <property type="project" value="UniProtKB-KW"/>
</dbReference>
<feature type="domain" description="Methyltransferase" evidence="2">
    <location>
        <begin position="58"/>
        <end position="152"/>
    </location>
</feature>
<dbReference type="OrthoDB" id="9808140at2"/>
<dbReference type="InterPro" id="IPR029063">
    <property type="entry name" value="SAM-dependent_MTases_sf"/>
</dbReference>
<evidence type="ECO:0000256" key="1">
    <source>
        <dbReference type="ARBA" id="ARBA00022679"/>
    </source>
</evidence>
<keyword evidence="3" id="KW-0489">Methyltransferase</keyword>
<protein>
    <submittedName>
        <fullName evidence="3">Methyltransferase</fullName>
    </submittedName>
</protein>
<dbReference type="PANTHER" id="PTHR43861">
    <property type="entry name" value="TRANS-ACONITATE 2-METHYLTRANSFERASE-RELATED"/>
    <property type="match status" value="1"/>
</dbReference>